<dbReference type="Proteomes" id="UP000054266">
    <property type="component" value="Unassembled WGS sequence"/>
</dbReference>
<evidence type="ECO:0000256" key="2">
    <source>
        <dbReference type="ARBA" id="ARBA00009265"/>
    </source>
</evidence>
<evidence type="ECO:0000313" key="5">
    <source>
        <dbReference type="EMBL" id="KIW69930.1"/>
    </source>
</evidence>
<comment type="subcellular location">
    <subcellularLocation>
        <location evidence="1">Nucleus</location>
    </subcellularLocation>
</comment>
<dbReference type="Pfam" id="PF08424">
    <property type="entry name" value="NRDE-2"/>
    <property type="match status" value="1"/>
</dbReference>
<feature type="compositionally biased region" description="Acidic residues" evidence="4">
    <location>
        <begin position="167"/>
        <end position="187"/>
    </location>
</feature>
<dbReference type="AlphaFoldDB" id="A0A0D2FTT0"/>
<comment type="similarity">
    <text evidence="2">Belongs to the NRDE2 family.</text>
</comment>
<evidence type="ECO:0000256" key="3">
    <source>
        <dbReference type="ARBA" id="ARBA00023242"/>
    </source>
</evidence>
<feature type="compositionally biased region" description="Polar residues" evidence="4">
    <location>
        <begin position="22"/>
        <end position="47"/>
    </location>
</feature>
<dbReference type="GO" id="GO:1902369">
    <property type="term" value="P:negative regulation of RNA catabolic process"/>
    <property type="evidence" value="ECO:0007669"/>
    <property type="project" value="TreeGrafter"/>
</dbReference>
<dbReference type="GO" id="GO:0031048">
    <property type="term" value="P:regulatory ncRNA-mediated heterochromatin formation"/>
    <property type="evidence" value="ECO:0007669"/>
    <property type="project" value="TreeGrafter"/>
</dbReference>
<dbReference type="EMBL" id="KN846957">
    <property type="protein sequence ID" value="KIW69930.1"/>
    <property type="molecule type" value="Genomic_DNA"/>
</dbReference>
<accession>A0A0D2FTT0</accession>
<sequence length="1012" mass="114003">MSRSQYDMPSPCQRHSRHEYRPSSSTVTRNSTSIAQSESHPNSQSSCFIEDRKGDTQILSYGSLNRTSIPRYRLAGHGCLLGLDSKYRITSRSESSLQVEDAESDSTRKSRKKTLLTNLGGDDEVTTDIQHGLSTPFDLGQDFVVLGHGERRKRRRLTTDPLRTAAEEESEESESAVEEAPAADDPFDTFKKNPIHQRHLELSKATETRPDIASTWLAMIEFQHVLLENNLGHSPSPRSLSEIKISLYEQALSHVKAEDDRHALIIGLVREGRAVWDVEKQASRWQAFLGDNASFELWKLYVGFVQTNSVNFSLEDCLQTHMNWLNAFRVPRPGTPDCQRDSNCVYILLRLTLLLWEAGFTERAVGIWQALLEWNLFHPPTQQLQSNDTMSRFRDFWDREVARIGEEGSKGWVSETDSGLDPKTDKSFQTKNMGIEPWVAAEMELEKTASLPARSLDELSGDDSYRIVLFSDIQDFLFRCCSKSGRGLLVDGFLLFAGLPPVTSSDDARMWKGDPFIYNQSPSGPSATKLVEQGSHDFGMSLQYEEVSFAVKQSMCQTSENHGPRSARLLDLSPEFVRRVIAQLVKMPAEEHLLVGIMEYAVAFDAGIDLKDAKKQAKLLLKDKGDNLKLYDAYALLEYQLGNFESAQKVWSTTLSMRMSFGGHGHMQAFYLWRNWAYSHMCRGQFAQARALISMMATKDFDSVRFNAERLDIQAPSAAAQIKVEQHIKRQIEIAVSNSEKGSLCAVIDVLAFHKYLNRGLRLDVALEAYEDCLKLYAGVSSLKSALIEGIHEQRARFIHAHAVTFRKDFKPRVLSDLLAQSVRMFPDNIVLLILNHYFSQKAGAIDRLRQVNSMARVQQEGNMEESVVPCIFDVLVELNRPSYSGSTNHSIRSAFKRTTQVGSPGHDNVELWKAFVLWETSLIGPQDWSNGGSGGKAKPVPKLDQTTLATQAREALYASLRACPWSKGLCMLAFTQATLKGSLGDNELREVYQNMVDRGMRLHIDISEGLY</sequence>
<organism evidence="5 6">
    <name type="scientific">Phialophora macrospora</name>
    <dbReference type="NCBI Taxonomy" id="1851006"/>
    <lineage>
        <taxon>Eukaryota</taxon>
        <taxon>Fungi</taxon>
        <taxon>Dikarya</taxon>
        <taxon>Ascomycota</taxon>
        <taxon>Pezizomycotina</taxon>
        <taxon>Eurotiomycetes</taxon>
        <taxon>Chaetothyriomycetidae</taxon>
        <taxon>Chaetothyriales</taxon>
        <taxon>Herpotrichiellaceae</taxon>
        <taxon>Phialophora</taxon>
    </lineage>
</organism>
<dbReference type="GO" id="GO:0071013">
    <property type="term" value="C:catalytic step 2 spliceosome"/>
    <property type="evidence" value="ECO:0007669"/>
    <property type="project" value="TreeGrafter"/>
</dbReference>
<gene>
    <name evidence="5" type="ORF">PV04_02244</name>
</gene>
<feature type="region of interest" description="Disordered" evidence="4">
    <location>
        <begin position="1"/>
        <end position="48"/>
    </location>
</feature>
<dbReference type="InterPro" id="IPR011990">
    <property type="entry name" value="TPR-like_helical_dom_sf"/>
</dbReference>
<dbReference type="SUPFAM" id="SSF48452">
    <property type="entry name" value="TPR-like"/>
    <property type="match status" value="1"/>
</dbReference>
<keyword evidence="6" id="KW-1185">Reference proteome</keyword>
<feature type="region of interest" description="Disordered" evidence="4">
    <location>
        <begin position="154"/>
        <end position="191"/>
    </location>
</feature>
<feature type="region of interest" description="Disordered" evidence="4">
    <location>
        <begin position="91"/>
        <end position="125"/>
    </location>
</feature>
<dbReference type="HOGENOM" id="CLU_007550_0_0_1"/>
<proteinExistence type="inferred from homology"/>
<reference evidence="5 6" key="1">
    <citation type="submission" date="2015-01" db="EMBL/GenBank/DDBJ databases">
        <title>The Genome Sequence of Capronia semiimmersa CBS27337.</title>
        <authorList>
            <consortium name="The Broad Institute Genomics Platform"/>
            <person name="Cuomo C."/>
            <person name="de Hoog S."/>
            <person name="Gorbushina A."/>
            <person name="Stielow B."/>
            <person name="Teixiera M."/>
            <person name="Abouelleil A."/>
            <person name="Chapman S.B."/>
            <person name="Priest M."/>
            <person name="Young S.K."/>
            <person name="Wortman J."/>
            <person name="Nusbaum C."/>
            <person name="Birren B."/>
        </authorList>
    </citation>
    <scope>NUCLEOTIDE SEQUENCE [LARGE SCALE GENOMIC DNA]</scope>
    <source>
        <strain evidence="5 6">CBS 27337</strain>
    </source>
</reference>
<evidence type="ECO:0000313" key="6">
    <source>
        <dbReference type="Proteomes" id="UP000054266"/>
    </source>
</evidence>
<evidence type="ECO:0008006" key="7">
    <source>
        <dbReference type="Google" id="ProtNLM"/>
    </source>
</evidence>
<keyword evidence="3" id="KW-0539">Nucleus</keyword>
<dbReference type="PANTHER" id="PTHR13471:SF0">
    <property type="entry name" value="NUCLEAR EXOSOME REGULATOR NRDE2"/>
    <property type="match status" value="1"/>
</dbReference>
<evidence type="ECO:0000256" key="1">
    <source>
        <dbReference type="ARBA" id="ARBA00004123"/>
    </source>
</evidence>
<evidence type="ECO:0000256" key="4">
    <source>
        <dbReference type="SAM" id="MobiDB-lite"/>
    </source>
</evidence>
<dbReference type="STRING" id="5601.A0A0D2FTT0"/>
<protein>
    <recommendedName>
        <fullName evidence="7">DUF1740-domain-containing protein</fullName>
    </recommendedName>
</protein>
<dbReference type="InterPro" id="IPR013633">
    <property type="entry name" value="NRDE-2"/>
</dbReference>
<dbReference type="PANTHER" id="PTHR13471">
    <property type="entry name" value="TETRATRICOPEPTIDE-LIKE HELICAL"/>
    <property type="match status" value="1"/>
</dbReference>
<name>A0A0D2FTT0_9EURO</name>